<evidence type="ECO:0000256" key="1">
    <source>
        <dbReference type="SAM" id="Phobius"/>
    </source>
</evidence>
<keyword evidence="1" id="KW-0472">Membrane</keyword>
<sequence>MTPAPQQPEPNERDILSAYAEGIRSAARAVRPDEPSEPEWDAVYQNIRARLRPAAPAPKPKTGHWRTAVLVTTGAAVTAVAAAIAWLALAPTPTEKREIVDIRPPLPPAVALAPAPREVTDPLADYTVLPMATAEEVDFHRVPGSGWFPVGTDPLPSVISLATTDEVELDDPHPSWPRVTLSPGDAPVLFVAKPR</sequence>
<dbReference type="KEGG" id="gms:SOIL9_51330"/>
<keyword evidence="1" id="KW-0812">Transmembrane</keyword>
<protein>
    <submittedName>
        <fullName evidence="2">Uncharacterized protein</fullName>
    </submittedName>
</protein>
<reference evidence="2 3" key="1">
    <citation type="submission" date="2019-05" db="EMBL/GenBank/DDBJ databases">
        <authorList>
            <consortium name="Science for Life Laboratories"/>
        </authorList>
    </citation>
    <scope>NUCLEOTIDE SEQUENCE [LARGE SCALE GENOMIC DNA]</scope>
    <source>
        <strain evidence="2">Soil9</strain>
    </source>
</reference>
<evidence type="ECO:0000313" key="3">
    <source>
        <dbReference type="Proteomes" id="UP000464178"/>
    </source>
</evidence>
<dbReference type="AlphaFoldDB" id="A0A6P2CUC1"/>
<organism evidence="2 3">
    <name type="scientific">Gemmata massiliana</name>
    <dbReference type="NCBI Taxonomy" id="1210884"/>
    <lineage>
        <taxon>Bacteria</taxon>
        <taxon>Pseudomonadati</taxon>
        <taxon>Planctomycetota</taxon>
        <taxon>Planctomycetia</taxon>
        <taxon>Gemmatales</taxon>
        <taxon>Gemmataceae</taxon>
        <taxon>Gemmata</taxon>
    </lineage>
</organism>
<evidence type="ECO:0000313" key="2">
    <source>
        <dbReference type="EMBL" id="VTR92581.1"/>
    </source>
</evidence>
<keyword evidence="3" id="KW-1185">Reference proteome</keyword>
<proteinExistence type="predicted"/>
<name>A0A6P2CUC1_9BACT</name>
<dbReference type="Proteomes" id="UP000464178">
    <property type="component" value="Chromosome"/>
</dbReference>
<feature type="transmembrane region" description="Helical" evidence="1">
    <location>
        <begin position="68"/>
        <end position="89"/>
    </location>
</feature>
<gene>
    <name evidence="2" type="ORF">SOIL9_51330</name>
</gene>
<accession>A0A6P2CUC1</accession>
<dbReference type="RefSeq" id="WP_162667422.1">
    <property type="nucleotide sequence ID" value="NZ_LR593886.1"/>
</dbReference>
<dbReference type="EMBL" id="LR593886">
    <property type="protein sequence ID" value="VTR92581.1"/>
    <property type="molecule type" value="Genomic_DNA"/>
</dbReference>
<keyword evidence="1" id="KW-1133">Transmembrane helix</keyword>